<evidence type="ECO:0000313" key="2">
    <source>
        <dbReference type="Proteomes" id="UP001062846"/>
    </source>
</evidence>
<name>A0ACC0LQL9_RHOML</name>
<accession>A0ACC0LQL9</accession>
<evidence type="ECO:0000313" key="1">
    <source>
        <dbReference type="EMBL" id="KAI8530702.1"/>
    </source>
</evidence>
<sequence length="427" mass="47773">MGQKKIARKKRVPLEDPPSTPSSSSSSSQEDEQLTDQEEEENHYQEPTKETPESESSEDEEEQEVQEVEEKVEKTKPSVKKPITPANPQSPDSDPGSDSETHLGSPTSKPKKPTSSKRLMQEFEKIANQSQKKKKAKVVVEEEEKKSVGAINRLWSEEDEVLILKGLIDFQSKNGSDKYPDMGEFHELIKESLSVDVSKNQFVDKIRKLKRKYSTNVEKAVFSRPHERKCFELSNNIWGGGKEKNGIDGNEKTVKIGDSVAVPKENDGKESALGDENKNGVDGNGESNKVDENGKSSRSKRARKTDSVALPKGNGKEEVALGKKLKGGKMKDMEVDEVGDFWAMHPCLKESLEMETEIGMPSDLLRKNPVRRFLMENISTIGNEKTMELEKKWKNLLAAEVTLALKRGELMNEQTKLVLDATNASKD</sequence>
<keyword evidence="2" id="KW-1185">Reference proteome</keyword>
<reference evidence="1" key="1">
    <citation type="submission" date="2022-02" db="EMBL/GenBank/DDBJ databases">
        <title>Plant Genome Project.</title>
        <authorList>
            <person name="Zhang R.-G."/>
        </authorList>
    </citation>
    <scope>NUCLEOTIDE SEQUENCE</scope>
    <source>
        <strain evidence="1">AT1</strain>
    </source>
</reference>
<organism evidence="1 2">
    <name type="scientific">Rhododendron molle</name>
    <name type="common">Chinese azalea</name>
    <name type="synonym">Azalea mollis</name>
    <dbReference type="NCBI Taxonomy" id="49168"/>
    <lineage>
        <taxon>Eukaryota</taxon>
        <taxon>Viridiplantae</taxon>
        <taxon>Streptophyta</taxon>
        <taxon>Embryophyta</taxon>
        <taxon>Tracheophyta</taxon>
        <taxon>Spermatophyta</taxon>
        <taxon>Magnoliopsida</taxon>
        <taxon>eudicotyledons</taxon>
        <taxon>Gunneridae</taxon>
        <taxon>Pentapetalae</taxon>
        <taxon>asterids</taxon>
        <taxon>Ericales</taxon>
        <taxon>Ericaceae</taxon>
        <taxon>Ericoideae</taxon>
        <taxon>Rhodoreae</taxon>
        <taxon>Rhododendron</taxon>
    </lineage>
</organism>
<comment type="caution">
    <text evidence="1">The sequence shown here is derived from an EMBL/GenBank/DDBJ whole genome shotgun (WGS) entry which is preliminary data.</text>
</comment>
<gene>
    <name evidence="1" type="ORF">RHMOL_Rhmol11G0080200</name>
</gene>
<dbReference type="Proteomes" id="UP001062846">
    <property type="component" value="Chromosome 11"/>
</dbReference>
<protein>
    <submittedName>
        <fullName evidence="1">Uncharacterized protein</fullName>
    </submittedName>
</protein>
<proteinExistence type="predicted"/>
<dbReference type="EMBL" id="CM046398">
    <property type="protein sequence ID" value="KAI8530702.1"/>
    <property type="molecule type" value="Genomic_DNA"/>
</dbReference>